<evidence type="ECO:0000256" key="1">
    <source>
        <dbReference type="SAM" id="Phobius"/>
    </source>
</evidence>
<reference evidence="2 3" key="1">
    <citation type="submission" date="2016-02" db="EMBL/GenBank/DDBJ databases">
        <title>Paenibacillus sp. LPB0068, isolated from Crassostrea gigas.</title>
        <authorList>
            <person name="Shin S.-K."/>
            <person name="Yi H."/>
        </authorList>
    </citation>
    <scope>NUCLEOTIDE SEQUENCE [LARGE SCALE GENOMIC DNA]</scope>
    <source>
        <strain evidence="2 3">LPB0068</strain>
    </source>
</reference>
<sequence>MQWIAMLTMLIDHIGAVFFSDQMIWRIIGRISFPIYAYALVQGHLHTSNRLKYLVRLFIIALVSQVPYQMALNPSGLNVVVTLLVAAIALNLLDRITSKVLSIWVIVFFIILMEVFPFDYGAYGLILVLLFRYVSSHDLVYGHLILNVVYMFTNNWILQMFSIVLTMTIIYGPKLWKRVESIRVNKWIWRSFYPVHLGVIAILKWIS</sequence>
<feature type="transmembrane region" description="Helical" evidence="1">
    <location>
        <begin position="105"/>
        <end position="131"/>
    </location>
</feature>
<evidence type="ECO:0000313" key="2">
    <source>
        <dbReference type="EMBL" id="OAB77849.1"/>
    </source>
</evidence>
<keyword evidence="1" id="KW-1133">Transmembrane helix</keyword>
<name>A0A167GS41_9BACL</name>
<dbReference type="InterPro" id="IPR008875">
    <property type="entry name" value="TraX"/>
</dbReference>
<dbReference type="RefSeq" id="WP_068654106.1">
    <property type="nucleotide sequence ID" value="NZ_CP017770.1"/>
</dbReference>
<dbReference type="OrthoDB" id="9781069at2"/>
<feature type="transmembrane region" description="Helical" evidence="1">
    <location>
        <begin position="23"/>
        <end position="41"/>
    </location>
</feature>
<keyword evidence="3" id="KW-1185">Reference proteome</keyword>
<dbReference type="KEGG" id="pcx:LPB68_07275"/>
<accession>A0A167GS41</accession>
<comment type="caution">
    <text evidence="2">The sequence shown here is derived from an EMBL/GenBank/DDBJ whole genome shotgun (WGS) entry which is preliminary data.</text>
</comment>
<dbReference type="Proteomes" id="UP000077134">
    <property type="component" value="Unassembled WGS sequence"/>
</dbReference>
<evidence type="ECO:0000313" key="3">
    <source>
        <dbReference type="Proteomes" id="UP000077134"/>
    </source>
</evidence>
<protein>
    <submittedName>
        <fullName evidence="2">Conjugal transfer protein TraX</fullName>
    </submittedName>
</protein>
<keyword evidence="1" id="KW-0472">Membrane</keyword>
<feature type="transmembrane region" description="Helical" evidence="1">
    <location>
        <begin position="76"/>
        <end position="93"/>
    </location>
</feature>
<dbReference type="AlphaFoldDB" id="A0A167GS41"/>
<feature type="transmembrane region" description="Helical" evidence="1">
    <location>
        <begin position="53"/>
        <end position="70"/>
    </location>
</feature>
<dbReference type="Pfam" id="PF05857">
    <property type="entry name" value="TraX"/>
    <property type="match status" value="1"/>
</dbReference>
<gene>
    <name evidence="2" type="ORF">PNBC_00355</name>
</gene>
<keyword evidence="1" id="KW-0812">Transmembrane</keyword>
<dbReference type="EMBL" id="LSFN01000001">
    <property type="protein sequence ID" value="OAB77849.1"/>
    <property type="molecule type" value="Genomic_DNA"/>
</dbReference>
<dbReference type="STRING" id="1763538.LPB68_07275"/>
<feature type="transmembrane region" description="Helical" evidence="1">
    <location>
        <begin position="187"/>
        <end position="206"/>
    </location>
</feature>
<proteinExistence type="predicted"/>
<organism evidence="2 3">
    <name type="scientific">Paenibacillus crassostreae</name>
    <dbReference type="NCBI Taxonomy" id="1763538"/>
    <lineage>
        <taxon>Bacteria</taxon>
        <taxon>Bacillati</taxon>
        <taxon>Bacillota</taxon>
        <taxon>Bacilli</taxon>
        <taxon>Bacillales</taxon>
        <taxon>Paenibacillaceae</taxon>
        <taxon>Paenibacillus</taxon>
    </lineage>
</organism>